<evidence type="ECO:0000313" key="8">
    <source>
        <dbReference type="Proteomes" id="UP001314170"/>
    </source>
</evidence>
<dbReference type="CDD" id="cd00577">
    <property type="entry name" value="PCNA"/>
    <property type="match status" value="1"/>
</dbReference>
<evidence type="ECO:0000256" key="3">
    <source>
        <dbReference type="RuleBase" id="RU000641"/>
    </source>
</evidence>
<evidence type="ECO:0000259" key="5">
    <source>
        <dbReference type="Pfam" id="PF00705"/>
    </source>
</evidence>
<reference evidence="7 8" key="1">
    <citation type="submission" date="2024-01" db="EMBL/GenBank/DDBJ databases">
        <authorList>
            <person name="Waweru B."/>
        </authorList>
    </citation>
    <scope>NUCLEOTIDE SEQUENCE [LARGE SCALE GENOMIC DNA]</scope>
</reference>
<dbReference type="InterPro" id="IPR022648">
    <property type="entry name" value="Pr_cel_nuc_antig_N"/>
</dbReference>
<dbReference type="PANTHER" id="PTHR11352">
    <property type="entry name" value="PROLIFERATING CELL NUCLEAR ANTIGEN"/>
    <property type="match status" value="1"/>
</dbReference>
<evidence type="ECO:0000256" key="4">
    <source>
        <dbReference type="RuleBase" id="RU003671"/>
    </source>
</evidence>
<comment type="caution">
    <text evidence="7">The sequence shown here is derived from an EMBL/GenBank/DDBJ whole genome shotgun (WGS) entry which is preliminary data.</text>
</comment>
<comment type="similarity">
    <text evidence="1 4">Belongs to the PCNA family.</text>
</comment>
<proteinExistence type="inferred from homology"/>
<dbReference type="InterPro" id="IPR046938">
    <property type="entry name" value="DNA_clamp_sf"/>
</dbReference>
<comment type="subcellular location">
    <subcellularLocation>
        <location evidence="3">Nucleus</location>
    </subcellularLocation>
</comment>
<dbReference type="GO" id="GO:0030337">
    <property type="term" value="F:DNA polymerase processivity factor activity"/>
    <property type="evidence" value="ECO:0007669"/>
    <property type="project" value="InterPro"/>
</dbReference>
<dbReference type="PRINTS" id="PR00339">
    <property type="entry name" value="PCNACYCLIN"/>
</dbReference>
<accession>A0AAV1QYX7</accession>
<dbReference type="PANTHER" id="PTHR11352:SF0">
    <property type="entry name" value="PROLIFERATING CELL NUCLEAR ANTIGEN"/>
    <property type="match status" value="1"/>
</dbReference>
<evidence type="ECO:0000313" key="7">
    <source>
        <dbReference type="EMBL" id="CAK7325799.1"/>
    </source>
</evidence>
<feature type="domain" description="Proliferating cell nuclear antigen PCNA C-terminal" evidence="6">
    <location>
        <begin position="55"/>
        <end position="173"/>
    </location>
</feature>
<dbReference type="Gene3D" id="3.10.150.10">
    <property type="entry name" value="DNA Polymerase III, subunit A, domain 2"/>
    <property type="match status" value="3"/>
</dbReference>
<comment type="function">
    <text evidence="3">This protein is an auxiliary protein of DNA polymerase delta and is involved in the control of eukaryotic DNA replication by increasing the polymerase's processivity during elongation of the leading strand.</text>
</comment>
<dbReference type="Pfam" id="PF02747">
    <property type="entry name" value="PCNA_C"/>
    <property type="match status" value="1"/>
</dbReference>
<evidence type="ECO:0000256" key="2">
    <source>
        <dbReference type="ARBA" id="ARBA00023125"/>
    </source>
</evidence>
<dbReference type="SUPFAM" id="SSF55979">
    <property type="entry name" value="DNA clamp"/>
    <property type="match status" value="2"/>
</dbReference>
<dbReference type="InterPro" id="IPR022649">
    <property type="entry name" value="Pr_cel_nuc_antig_C"/>
</dbReference>
<evidence type="ECO:0000256" key="1">
    <source>
        <dbReference type="ARBA" id="ARBA00010462"/>
    </source>
</evidence>
<feature type="domain" description="Proliferating cell nuclear antigen PCNA N-terminal" evidence="5">
    <location>
        <begin position="1"/>
        <end position="35"/>
    </location>
</feature>
<keyword evidence="4" id="KW-0235">DNA replication</keyword>
<dbReference type="GO" id="GO:0006298">
    <property type="term" value="P:mismatch repair"/>
    <property type="evidence" value="ECO:0007669"/>
    <property type="project" value="TreeGrafter"/>
</dbReference>
<name>A0AAV1QYX7_9ROSI</name>
<gene>
    <name evidence="7" type="ORF">DCAF_LOCUS3490</name>
</gene>
<dbReference type="GO" id="GO:0019985">
    <property type="term" value="P:translesion synthesis"/>
    <property type="evidence" value="ECO:0007669"/>
    <property type="project" value="TreeGrafter"/>
</dbReference>
<dbReference type="AlphaFoldDB" id="A0AAV1QYX7"/>
<dbReference type="GO" id="GO:0003677">
    <property type="term" value="F:DNA binding"/>
    <property type="evidence" value="ECO:0007669"/>
    <property type="project" value="UniProtKB-KW"/>
</dbReference>
<protein>
    <recommendedName>
        <fullName evidence="3">DNA sliding clamp PCNA</fullName>
    </recommendedName>
</protein>
<dbReference type="GO" id="GO:0006275">
    <property type="term" value="P:regulation of DNA replication"/>
    <property type="evidence" value="ECO:0007669"/>
    <property type="project" value="InterPro"/>
</dbReference>
<keyword evidence="3" id="KW-0539">Nucleus</keyword>
<keyword evidence="8" id="KW-1185">Reference proteome</keyword>
<dbReference type="GO" id="GO:0006272">
    <property type="term" value="P:leading strand elongation"/>
    <property type="evidence" value="ECO:0007669"/>
    <property type="project" value="TreeGrafter"/>
</dbReference>
<organism evidence="7 8">
    <name type="scientific">Dovyalis caffra</name>
    <dbReference type="NCBI Taxonomy" id="77055"/>
    <lineage>
        <taxon>Eukaryota</taxon>
        <taxon>Viridiplantae</taxon>
        <taxon>Streptophyta</taxon>
        <taxon>Embryophyta</taxon>
        <taxon>Tracheophyta</taxon>
        <taxon>Spermatophyta</taxon>
        <taxon>Magnoliopsida</taxon>
        <taxon>eudicotyledons</taxon>
        <taxon>Gunneridae</taxon>
        <taxon>Pentapetalae</taxon>
        <taxon>rosids</taxon>
        <taxon>fabids</taxon>
        <taxon>Malpighiales</taxon>
        <taxon>Salicaceae</taxon>
        <taxon>Flacourtieae</taxon>
        <taxon>Dovyalis</taxon>
    </lineage>
</organism>
<dbReference type="InterPro" id="IPR000730">
    <property type="entry name" value="Pr_cel_nuc_antig"/>
</dbReference>
<dbReference type="Proteomes" id="UP001314170">
    <property type="component" value="Unassembled WGS sequence"/>
</dbReference>
<dbReference type="EMBL" id="CAWUPB010000850">
    <property type="protein sequence ID" value="CAK7325799.1"/>
    <property type="molecule type" value="Genomic_DNA"/>
</dbReference>
<dbReference type="GO" id="GO:0043626">
    <property type="term" value="C:PCNA complex"/>
    <property type="evidence" value="ECO:0007669"/>
    <property type="project" value="TreeGrafter"/>
</dbReference>
<evidence type="ECO:0000259" key="6">
    <source>
        <dbReference type="Pfam" id="PF02747"/>
    </source>
</evidence>
<dbReference type="Pfam" id="PF00705">
    <property type="entry name" value="PCNA_N"/>
    <property type="match status" value="1"/>
</dbReference>
<keyword evidence="2 4" id="KW-0238">DNA-binding</keyword>
<sequence>MNSSHVALVSHLLLRSHGFDNYRCNRNFSVGMNIDQDRIADLEMNLIDIDSEHLGIPEAEYQAIVRMPSFDFAKFVSTSAEWMILKLKSTNFESLTDGLSCSWDICGKGRKNTSVDKVTFLFSVFMPEAAVVIEMEEPVSLTFALRYLNSFTKATPLAEQVIITMSPDFPVFFSEVPFLLKNNCPFKGYVLRLLDGSHRLIHLLRRFGPFKLMELNMKGYGTQKSVSFEDE</sequence>